<organism evidence="1 2">
    <name type="scientific">Gemmobacter lutimaris</name>
    <dbReference type="NCBI Taxonomy" id="2306023"/>
    <lineage>
        <taxon>Bacteria</taxon>
        <taxon>Pseudomonadati</taxon>
        <taxon>Pseudomonadota</taxon>
        <taxon>Alphaproteobacteria</taxon>
        <taxon>Rhodobacterales</taxon>
        <taxon>Paracoccaceae</taxon>
        <taxon>Gemmobacter</taxon>
    </lineage>
</organism>
<dbReference type="SFLD" id="SFLDS00003">
    <property type="entry name" value="Haloacid_Dehalogenase"/>
    <property type="match status" value="1"/>
</dbReference>
<gene>
    <name evidence="1" type="ORF">D2N39_19735</name>
</gene>
<dbReference type="NCBIfam" id="TIGR01509">
    <property type="entry name" value="HAD-SF-IA-v3"/>
    <property type="match status" value="1"/>
</dbReference>
<dbReference type="GO" id="GO:0050308">
    <property type="term" value="F:sugar-phosphatase activity"/>
    <property type="evidence" value="ECO:0007669"/>
    <property type="project" value="TreeGrafter"/>
</dbReference>
<dbReference type="Gene3D" id="3.40.50.1000">
    <property type="entry name" value="HAD superfamily/HAD-like"/>
    <property type="match status" value="1"/>
</dbReference>
<dbReference type="InterPro" id="IPR036412">
    <property type="entry name" value="HAD-like_sf"/>
</dbReference>
<dbReference type="SUPFAM" id="SSF56784">
    <property type="entry name" value="HAD-like"/>
    <property type="match status" value="1"/>
</dbReference>
<dbReference type="AlphaFoldDB" id="A0A398BQH1"/>
<dbReference type="RefSeq" id="WP_119136500.1">
    <property type="nucleotide sequence ID" value="NZ_QXXQ01000017.1"/>
</dbReference>
<evidence type="ECO:0000313" key="2">
    <source>
        <dbReference type="Proteomes" id="UP000266649"/>
    </source>
</evidence>
<dbReference type="PRINTS" id="PR00413">
    <property type="entry name" value="HADHALOGNASE"/>
</dbReference>
<dbReference type="NCBIfam" id="TIGR01549">
    <property type="entry name" value="HAD-SF-IA-v1"/>
    <property type="match status" value="1"/>
</dbReference>
<dbReference type="EMBL" id="QXXQ01000017">
    <property type="protein sequence ID" value="RID90120.1"/>
    <property type="molecule type" value="Genomic_DNA"/>
</dbReference>
<dbReference type="Proteomes" id="UP000266649">
    <property type="component" value="Unassembled WGS sequence"/>
</dbReference>
<keyword evidence="2" id="KW-1185">Reference proteome</keyword>
<proteinExistence type="predicted"/>
<dbReference type="InterPro" id="IPR023198">
    <property type="entry name" value="PGP-like_dom2"/>
</dbReference>
<comment type="caution">
    <text evidence="1">The sequence shown here is derived from an EMBL/GenBank/DDBJ whole genome shotgun (WGS) entry which is preliminary data.</text>
</comment>
<sequence>MTPMPKALIFDCDGTLVLTGDLHFAAFTEAFALQGDALDLAFYHARGGLARRELIADWVADSGSPIDIDRAVRDSIDAAAKLARTGQCAPNPPVAALARAWGARPSAVASNGEAPVVHAILRGAGLHALFDTVVTLSDVPAAKPDPAMFLLAAARLGTAPADCLVLEDSAQGMEAARRAGIPALDVREATALATVEHLTRSLTAPA</sequence>
<accession>A0A398BQH1</accession>
<dbReference type="Pfam" id="PF00702">
    <property type="entry name" value="Hydrolase"/>
    <property type="match status" value="1"/>
</dbReference>
<reference evidence="1 2" key="1">
    <citation type="submission" date="2018-09" db="EMBL/GenBank/DDBJ databases">
        <title>Gemmobacter lutimaris sp. nov., a marine bacterium isolated from tidal flat.</title>
        <authorList>
            <person name="Lee D.W."/>
            <person name="Yoo Y."/>
            <person name="Kim J.-J."/>
            <person name="Kim B.S."/>
        </authorList>
    </citation>
    <scope>NUCLEOTIDE SEQUENCE [LARGE SCALE GENOMIC DNA]</scope>
    <source>
        <strain evidence="1 2">YJ-T1-11</strain>
    </source>
</reference>
<dbReference type="CDD" id="cd07505">
    <property type="entry name" value="HAD_BPGM-like"/>
    <property type="match status" value="1"/>
</dbReference>
<protein>
    <submittedName>
        <fullName evidence="1">HAD family phosphatase</fullName>
    </submittedName>
</protein>
<evidence type="ECO:0000313" key="1">
    <source>
        <dbReference type="EMBL" id="RID90120.1"/>
    </source>
</evidence>
<dbReference type="InterPro" id="IPR023214">
    <property type="entry name" value="HAD_sf"/>
</dbReference>
<name>A0A398BQH1_9RHOB</name>
<dbReference type="InterPro" id="IPR051806">
    <property type="entry name" value="HAD-like_SPP"/>
</dbReference>
<dbReference type="PANTHER" id="PTHR43481:SF4">
    <property type="entry name" value="GLYCEROL-1-PHOSPHATE PHOSPHOHYDROLASE 1-RELATED"/>
    <property type="match status" value="1"/>
</dbReference>
<dbReference type="InterPro" id="IPR006439">
    <property type="entry name" value="HAD-SF_hydro_IA"/>
</dbReference>
<dbReference type="Gene3D" id="1.10.150.240">
    <property type="entry name" value="Putative phosphatase, domain 2"/>
    <property type="match status" value="1"/>
</dbReference>
<dbReference type="PANTHER" id="PTHR43481">
    <property type="entry name" value="FRUCTOSE-1-PHOSPHATE PHOSPHATASE"/>
    <property type="match status" value="1"/>
</dbReference>
<dbReference type="OrthoDB" id="9782449at2"/>
<dbReference type="SFLD" id="SFLDG01129">
    <property type="entry name" value="C1.5:_HAD__Beta-PGM__Phosphata"/>
    <property type="match status" value="1"/>
</dbReference>